<evidence type="ECO:0000256" key="1">
    <source>
        <dbReference type="ARBA" id="ARBA00022741"/>
    </source>
</evidence>
<dbReference type="Pfam" id="PF00271">
    <property type="entry name" value="Helicase_C"/>
    <property type="match status" value="1"/>
</dbReference>
<dbReference type="SUPFAM" id="SSF52540">
    <property type="entry name" value="P-loop containing nucleoside triphosphate hydrolases"/>
    <property type="match status" value="1"/>
</dbReference>
<feature type="compositionally biased region" description="Basic and acidic residues" evidence="5">
    <location>
        <begin position="202"/>
        <end position="293"/>
    </location>
</feature>
<dbReference type="EMBL" id="HBIB01024948">
    <property type="protein sequence ID" value="CAE0254029.1"/>
    <property type="molecule type" value="Transcribed_RNA"/>
</dbReference>
<evidence type="ECO:0000256" key="3">
    <source>
        <dbReference type="ARBA" id="ARBA00022806"/>
    </source>
</evidence>
<dbReference type="GO" id="GO:0071013">
    <property type="term" value="C:catalytic step 2 spliceosome"/>
    <property type="evidence" value="ECO:0007669"/>
    <property type="project" value="TreeGrafter"/>
</dbReference>
<dbReference type="GO" id="GO:0005524">
    <property type="term" value="F:ATP binding"/>
    <property type="evidence" value="ECO:0007669"/>
    <property type="project" value="UniProtKB-KW"/>
</dbReference>
<dbReference type="PANTHER" id="PTHR18934">
    <property type="entry name" value="ATP-DEPENDENT RNA HELICASE"/>
    <property type="match status" value="1"/>
</dbReference>
<evidence type="ECO:0000313" key="7">
    <source>
        <dbReference type="EMBL" id="CAE0254022.1"/>
    </source>
</evidence>
<dbReference type="PANTHER" id="PTHR18934:SF99">
    <property type="entry name" value="ATP-DEPENDENT RNA HELICASE DHX37-RELATED"/>
    <property type="match status" value="1"/>
</dbReference>
<feature type="domain" description="Helicase C-terminal" evidence="6">
    <location>
        <begin position="1"/>
        <end position="132"/>
    </location>
</feature>
<keyword evidence="2" id="KW-0378">Hydrolase</keyword>
<reference evidence="7" key="1">
    <citation type="submission" date="2021-01" db="EMBL/GenBank/DDBJ databases">
        <authorList>
            <person name="Corre E."/>
            <person name="Pelletier E."/>
            <person name="Niang G."/>
            <person name="Scheremetjew M."/>
            <person name="Finn R."/>
            <person name="Kale V."/>
            <person name="Holt S."/>
            <person name="Cochrane G."/>
            <person name="Meng A."/>
            <person name="Brown T."/>
            <person name="Cohen L."/>
        </authorList>
    </citation>
    <scope>NUCLEOTIDE SEQUENCE</scope>
    <source>
        <strain evidence="7">NIES-2562</strain>
    </source>
</reference>
<dbReference type="InterPro" id="IPR001650">
    <property type="entry name" value="Helicase_C-like"/>
</dbReference>
<dbReference type="InterPro" id="IPR011709">
    <property type="entry name" value="DEAD-box_helicase_OB_fold"/>
</dbReference>
<dbReference type="GO" id="GO:0004386">
    <property type="term" value="F:helicase activity"/>
    <property type="evidence" value="ECO:0007669"/>
    <property type="project" value="TreeGrafter"/>
</dbReference>
<keyword evidence="1" id="KW-0547">Nucleotide-binding</keyword>
<feature type="region of interest" description="Disordered" evidence="5">
    <location>
        <begin position="186"/>
        <end position="346"/>
    </location>
</feature>
<protein>
    <recommendedName>
        <fullName evidence="6">Helicase C-terminal domain-containing protein</fullName>
    </recommendedName>
</protein>
<dbReference type="Pfam" id="PF04408">
    <property type="entry name" value="WHD_HA2"/>
    <property type="match status" value="1"/>
</dbReference>
<dbReference type="PROSITE" id="PS51194">
    <property type="entry name" value="HELICASE_CTER"/>
    <property type="match status" value="1"/>
</dbReference>
<dbReference type="Gene3D" id="3.40.50.300">
    <property type="entry name" value="P-loop containing nucleotide triphosphate hydrolases"/>
    <property type="match status" value="1"/>
</dbReference>
<name>A0A7S3DDH7_9EUKA</name>
<gene>
    <name evidence="7" type="ORF">PBIL07802_LOCUS16263</name>
    <name evidence="8" type="ORF">PBIL07802_LOCUS16270</name>
</gene>
<dbReference type="EMBL" id="HBIB01024937">
    <property type="protein sequence ID" value="CAE0254022.1"/>
    <property type="molecule type" value="Transcribed_RNA"/>
</dbReference>
<proteinExistence type="predicted"/>
<feature type="region of interest" description="Disordered" evidence="5">
    <location>
        <begin position="595"/>
        <end position="614"/>
    </location>
</feature>
<evidence type="ECO:0000256" key="5">
    <source>
        <dbReference type="SAM" id="MobiDB-lite"/>
    </source>
</evidence>
<keyword evidence="4" id="KW-0067">ATP-binding</keyword>
<dbReference type="Gene3D" id="1.20.120.1080">
    <property type="match status" value="1"/>
</dbReference>
<feature type="compositionally biased region" description="Basic and acidic residues" evidence="5">
    <location>
        <begin position="300"/>
        <end position="346"/>
    </location>
</feature>
<evidence type="ECO:0000259" key="6">
    <source>
        <dbReference type="PROSITE" id="PS51194"/>
    </source>
</evidence>
<accession>A0A7S3DDH7</accession>
<dbReference type="GO" id="GO:0003723">
    <property type="term" value="F:RNA binding"/>
    <property type="evidence" value="ECO:0007669"/>
    <property type="project" value="TreeGrafter"/>
</dbReference>
<dbReference type="CDD" id="cd18791">
    <property type="entry name" value="SF2_C_RHA"/>
    <property type="match status" value="1"/>
</dbReference>
<dbReference type="InterPro" id="IPR007502">
    <property type="entry name" value="Helicase-assoc_dom"/>
</dbReference>
<keyword evidence="3" id="KW-0347">Helicase</keyword>
<evidence type="ECO:0000313" key="8">
    <source>
        <dbReference type="EMBL" id="CAE0254029.1"/>
    </source>
</evidence>
<dbReference type="SMART" id="SM00490">
    <property type="entry name" value="HELICc"/>
    <property type="match status" value="1"/>
</dbReference>
<feature type="region of interest" description="Disordered" evidence="5">
    <location>
        <begin position="373"/>
        <end position="400"/>
    </location>
</feature>
<evidence type="ECO:0000256" key="2">
    <source>
        <dbReference type="ARBA" id="ARBA00022801"/>
    </source>
</evidence>
<sequence>MDIPEMWICPLYSSLPAHMQARVFKKAPPGVRKLVVSTNISETSLTVDGVGFVIDSGMVKEKQFDGGMEALSVREISKTAAQQRAGRAGRTGPGRCHRLYSKAKFEDLIPETQPEIQRSSLSHVVLMLKGLNIDDVVGFPFIDPPSPGAILDALRDLYLLGALDEDGHITELGKTMAKFPLEPPLSKMLIDSTNPDVCKFGYGKEKERQRGRDDESKRRESRDEGRDTGRERERERGRRDERRERDSRRGGGTRDERDEYNRRSRHDRRDRERERERDRERRYSDSDSEERERGRRRRRGREDSESPPRDRYRDRNGRQAERKHDEGKRGEEERRSGRWDVRPEEKRHGRICSEEMLTVVAMVAADQQGVFYRPFGGSRKRQQRGDEKKDGDGEDGEEMTEMEVAEKRRSAFIDDNGDHVFMLNVFNATKRADFSEHFFRENYIHSSVMKRAREIRKQLAELMQQEKLPLGRCGMEIDVLSSVISRSLYYHAAKKGSHGGYRMVLGQYRLVSIHPSSAFSSDAIEVMPEWVTCMELSWASRAMMRFVCKTEHDWIKDLLPKVESVNMERLTGGRHLTSKELSAMDGGGETSVKAIGSGGGSALPKKRNDDDAISDAKKRYLERKKRMMALNQ</sequence>
<dbReference type="AlphaFoldDB" id="A0A7S3DDH7"/>
<organism evidence="7">
    <name type="scientific">Palpitomonas bilix</name>
    <dbReference type="NCBI Taxonomy" id="652834"/>
    <lineage>
        <taxon>Eukaryota</taxon>
        <taxon>Eukaryota incertae sedis</taxon>
    </lineage>
</organism>
<dbReference type="Pfam" id="PF07717">
    <property type="entry name" value="OB_NTP_bind"/>
    <property type="match status" value="1"/>
</dbReference>
<dbReference type="SMART" id="SM00847">
    <property type="entry name" value="HA2"/>
    <property type="match status" value="1"/>
</dbReference>
<dbReference type="InterPro" id="IPR027417">
    <property type="entry name" value="P-loop_NTPase"/>
</dbReference>
<dbReference type="GO" id="GO:0000390">
    <property type="term" value="P:spliceosomal complex disassembly"/>
    <property type="evidence" value="ECO:0007669"/>
    <property type="project" value="TreeGrafter"/>
</dbReference>
<dbReference type="InterPro" id="IPR048333">
    <property type="entry name" value="HA2_WH"/>
</dbReference>
<evidence type="ECO:0000256" key="4">
    <source>
        <dbReference type="ARBA" id="ARBA00022840"/>
    </source>
</evidence>